<evidence type="ECO:0000256" key="8">
    <source>
        <dbReference type="ARBA" id="ARBA00023163"/>
    </source>
</evidence>
<evidence type="ECO:0000256" key="10">
    <source>
        <dbReference type="SAM" id="MobiDB-lite"/>
    </source>
</evidence>
<dbReference type="InterPro" id="IPR018866">
    <property type="entry name" value="Znf-4CXXC_R1"/>
</dbReference>
<evidence type="ECO:0000313" key="12">
    <source>
        <dbReference type="Proteomes" id="UP000515121"/>
    </source>
</evidence>
<evidence type="ECO:0000256" key="9">
    <source>
        <dbReference type="ARBA" id="ARBA00023242"/>
    </source>
</evidence>
<dbReference type="RefSeq" id="XP_022746603.1">
    <property type="nucleotide sequence ID" value="XM_022890868.1"/>
</dbReference>
<gene>
    <name evidence="13 14" type="primary">LOC111296508</name>
</gene>
<evidence type="ECO:0000313" key="14">
    <source>
        <dbReference type="RefSeq" id="XP_022746603.1"/>
    </source>
</evidence>
<keyword evidence="3" id="KW-0963">Cytoplasm</keyword>
<name>A0A6P5Z2Q2_DURZI</name>
<dbReference type="AlphaFoldDB" id="A0A6P5Z2Q2"/>
<sequence length="248" mass="28605">MGRKRRRIAEKGKGEEYEKWREQRIKENKGRMQKLGILDLSLKLKPKPPPQKIPRNLPSSDDKAHNSLPVSQPTRRSSRLKTLAPVSYVENRKPKFPENDEVEIHLEEGPKPEIYTEEHEMLLGDCEMSWTLLVDGYGNDGKRIYDPVKGETCHQCRQKTLGHRTHCSKCKLVQGQLCGDCLYTRYGENVIEANQNHNWICPVCRGICNCSLCRQEKGWRPTGAIYRKVKDWVLSLLPITSSKLIVVK</sequence>
<dbReference type="GO" id="GO:0005634">
    <property type="term" value="C:nucleus"/>
    <property type="evidence" value="ECO:0007669"/>
    <property type="project" value="UniProtKB-SubCell"/>
</dbReference>
<evidence type="ECO:0000256" key="3">
    <source>
        <dbReference type="ARBA" id="ARBA00022490"/>
    </source>
</evidence>
<dbReference type="PANTHER" id="PTHR31169:SF33">
    <property type="entry name" value="CELL DIVISION CYCLE-ASSOCIATED 7-LIKE PROTEIN"/>
    <property type="match status" value="1"/>
</dbReference>
<evidence type="ECO:0000256" key="1">
    <source>
        <dbReference type="ARBA" id="ARBA00004123"/>
    </source>
</evidence>
<dbReference type="Pfam" id="PF10497">
    <property type="entry name" value="zf-4CXXC_R1"/>
    <property type="match status" value="1"/>
</dbReference>
<evidence type="ECO:0000256" key="6">
    <source>
        <dbReference type="ARBA" id="ARBA00022843"/>
    </source>
</evidence>
<evidence type="ECO:0000259" key="11">
    <source>
        <dbReference type="Pfam" id="PF10497"/>
    </source>
</evidence>
<evidence type="ECO:0000313" key="13">
    <source>
        <dbReference type="RefSeq" id="XP_022746596.1"/>
    </source>
</evidence>
<reference evidence="13 14" key="1">
    <citation type="submission" date="2025-04" db="UniProtKB">
        <authorList>
            <consortium name="RefSeq"/>
        </authorList>
    </citation>
    <scope>IDENTIFICATION</scope>
    <source>
        <tissue evidence="13 14">Fruit stalk</tissue>
    </source>
</reference>
<feature type="region of interest" description="Disordered" evidence="10">
    <location>
        <begin position="40"/>
        <end position="81"/>
    </location>
</feature>
<keyword evidence="12" id="KW-1185">Reference proteome</keyword>
<keyword evidence="5" id="KW-0597">Phosphoprotein</keyword>
<evidence type="ECO:0000256" key="2">
    <source>
        <dbReference type="ARBA" id="ARBA00004496"/>
    </source>
</evidence>
<keyword evidence="7" id="KW-0805">Transcription regulation</keyword>
<dbReference type="PANTHER" id="PTHR31169">
    <property type="entry name" value="OS05G0300700 PROTEIN"/>
    <property type="match status" value="1"/>
</dbReference>
<accession>A0A6P5Z2Q2</accession>
<evidence type="ECO:0000256" key="7">
    <source>
        <dbReference type="ARBA" id="ARBA00023015"/>
    </source>
</evidence>
<comment type="subcellular location">
    <subcellularLocation>
        <location evidence="2">Cytoplasm</location>
    </subcellularLocation>
    <subcellularLocation>
        <location evidence="1">Nucleus</location>
    </subcellularLocation>
</comment>
<keyword evidence="8" id="KW-0804">Transcription</keyword>
<keyword evidence="4" id="KW-1017">Isopeptide bond</keyword>
<keyword evidence="6" id="KW-0832">Ubl conjugation</keyword>
<dbReference type="RefSeq" id="XP_022746596.1">
    <property type="nucleotide sequence ID" value="XM_022890861.1"/>
</dbReference>
<dbReference type="KEGG" id="dzi:111296508"/>
<dbReference type="InterPro" id="IPR040221">
    <property type="entry name" value="CDCA7/CDA7L"/>
</dbReference>
<dbReference type="OrthoDB" id="298344at2759"/>
<dbReference type="GO" id="GO:0006355">
    <property type="term" value="P:regulation of DNA-templated transcription"/>
    <property type="evidence" value="ECO:0007669"/>
    <property type="project" value="InterPro"/>
</dbReference>
<evidence type="ECO:0000256" key="4">
    <source>
        <dbReference type="ARBA" id="ARBA00022499"/>
    </source>
</evidence>
<feature type="domain" description="Zinc-finger" evidence="11">
    <location>
        <begin position="145"/>
        <end position="230"/>
    </location>
</feature>
<dbReference type="GO" id="GO:0005737">
    <property type="term" value="C:cytoplasm"/>
    <property type="evidence" value="ECO:0007669"/>
    <property type="project" value="UniProtKB-SubCell"/>
</dbReference>
<protein>
    <submittedName>
        <fullName evidence="13 14">Cell division cycle-associated protein 7-like isoform X1</fullName>
    </submittedName>
</protein>
<dbReference type="GeneID" id="111296508"/>
<proteinExistence type="predicted"/>
<dbReference type="Proteomes" id="UP000515121">
    <property type="component" value="Unplaced"/>
</dbReference>
<evidence type="ECO:0000256" key="5">
    <source>
        <dbReference type="ARBA" id="ARBA00022553"/>
    </source>
</evidence>
<organism evidence="12 13">
    <name type="scientific">Durio zibethinus</name>
    <name type="common">Durian</name>
    <dbReference type="NCBI Taxonomy" id="66656"/>
    <lineage>
        <taxon>Eukaryota</taxon>
        <taxon>Viridiplantae</taxon>
        <taxon>Streptophyta</taxon>
        <taxon>Embryophyta</taxon>
        <taxon>Tracheophyta</taxon>
        <taxon>Spermatophyta</taxon>
        <taxon>Magnoliopsida</taxon>
        <taxon>eudicotyledons</taxon>
        <taxon>Gunneridae</taxon>
        <taxon>Pentapetalae</taxon>
        <taxon>rosids</taxon>
        <taxon>malvids</taxon>
        <taxon>Malvales</taxon>
        <taxon>Malvaceae</taxon>
        <taxon>Helicteroideae</taxon>
        <taxon>Durio</taxon>
    </lineage>
</organism>
<keyword evidence="9" id="KW-0539">Nucleus</keyword>